<reference evidence="1 2" key="1">
    <citation type="journal article" date="2018" name="Sci. Rep.">
        <title>Genomic signatures of local adaptation to the degree of environmental predictability in rotifers.</title>
        <authorList>
            <person name="Franch-Gras L."/>
            <person name="Hahn C."/>
            <person name="Garcia-Roger E.M."/>
            <person name="Carmona M.J."/>
            <person name="Serra M."/>
            <person name="Gomez A."/>
        </authorList>
    </citation>
    <scope>NUCLEOTIDE SEQUENCE [LARGE SCALE GENOMIC DNA]</scope>
    <source>
        <strain evidence="1">HYR1</strain>
    </source>
</reference>
<comment type="caution">
    <text evidence="1">The sequence shown here is derived from an EMBL/GenBank/DDBJ whole genome shotgun (WGS) entry which is preliminary data.</text>
</comment>
<organism evidence="1 2">
    <name type="scientific">Brachionus plicatilis</name>
    <name type="common">Marine rotifer</name>
    <name type="synonym">Brachionus muelleri</name>
    <dbReference type="NCBI Taxonomy" id="10195"/>
    <lineage>
        <taxon>Eukaryota</taxon>
        <taxon>Metazoa</taxon>
        <taxon>Spiralia</taxon>
        <taxon>Gnathifera</taxon>
        <taxon>Rotifera</taxon>
        <taxon>Eurotatoria</taxon>
        <taxon>Monogononta</taxon>
        <taxon>Pseudotrocha</taxon>
        <taxon>Ploima</taxon>
        <taxon>Brachionidae</taxon>
        <taxon>Brachionus</taxon>
    </lineage>
</organism>
<evidence type="ECO:0000313" key="1">
    <source>
        <dbReference type="EMBL" id="RNA43799.1"/>
    </source>
</evidence>
<name>A0A3M7T796_BRAPC</name>
<keyword evidence="2" id="KW-1185">Reference proteome</keyword>
<proteinExistence type="predicted"/>
<dbReference type="AlphaFoldDB" id="A0A3M7T796"/>
<accession>A0A3M7T796</accession>
<sequence>MDFFWREIILCILRLPLFEMIENYTNFYLNHNLDTLIFDHLIMIINFKLSLHWQKKKAWQVTTELCQTNHLKTKF</sequence>
<dbReference type="Proteomes" id="UP000276133">
    <property type="component" value="Unassembled WGS sequence"/>
</dbReference>
<evidence type="ECO:0000313" key="2">
    <source>
        <dbReference type="Proteomes" id="UP000276133"/>
    </source>
</evidence>
<dbReference type="EMBL" id="REGN01000175">
    <property type="protein sequence ID" value="RNA43799.1"/>
    <property type="molecule type" value="Genomic_DNA"/>
</dbReference>
<protein>
    <submittedName>
        <fullName evidence="1">Uncharacterized protein</fullName>
    </submittedName>
</protein>
<gene>
    <name evidence="1" type="ORF">BpHYR1_014735</name>
</gene>